<keyword evidence="2" id="KW-1185">Reference proteome</keyword>
<comment type="caution">
    <text evidence="1">The sequence shown here is derived from an EMBL/GenBank/DDBJ whole genome shotgun (WGS) entry which is preliminary data.</text>
</comment>
<proteinExistence type="predicted"/>
<evidence type="ECO:0000313" key="1">
    <source>
        <dbReference type="EMBL" id="KAK9763642.1"/>
    </source>
</evidence>
<evidence type="ECO:0000313" key="2">
    <source>
        <dbReference type="Proteomes" id="UP001479436"/>
    </source>
</evidence>
<dbReference type="EMBL" id="JASJQH010000589">
    <property type="protein sequence ID" value="KAK9763642.1"/>
    <property type="molecule type" value="Genomic_DNA"/>
</dbReference>
<dbReference type="Proteomes" id="UP001479436">
    <property type="component" value="Unassembled WGS sequence"/>
</dbReference>
<reference evidence="1 2" key="1">
    <citation type="submission" date="2023-04" db="EMBL/GenBank/DDBJ databases">
        <title>Genome of Basidiobolus ranarum AG-B5.</title>
        <authorList>
            <person name="Stajich J.E."/>
            <person name="Carter-House D."/>
            <person name="Gryganskyi A."/>
        </authorList>
    </citation>
    <scope>NUCLEOTIDE SEQUENCE [LARGE SCALE GENOMIC DNA]</scope>
    <source>
        <strain evidence="1 2">AG-B5</strain>
    </source>
</reference>
<protein>
    <submittedName>
        <fullName evidence="1">Uncharacterized protein</fullName>
    </submittedName>
</protein>
<organism evidence="1 2">
    <name type="scientific">Basidiobolus ranarum</name>
    <dbReference type="NCBI Taxonomy" id="34480"/>
    <lineage>
        <taxon>Eukaryota</taxon>
        <taxon>Fungi</taxon>
        <taxon>Fungi incertae sedis</taxon>
        <taxon>Zoopagomycota</taxon>
        <taxon>Entomophthoromycotina</taxon>
        <taxon>Basidiobolomycetes</taxon>
        <taxon>Basidiobolales</taxon>
        <taxon>Basidiobolaceae</taxon>
        <taxon>Basidiobolus</taxon>
    </lineage>
</organism>
<name>A0ABR2WQ49_9FUNG</name>
<accession>A0ABR2WQ49</accession>
<gene>
    <name evidence="1" type="ORF">K7432_009496</name>
</gene>
<sequence length="154" mass="17751">MVIQVKNWKTAKDKRYKVSSTTKLSTSSIGLERVPRHMYLSFYMGLGGCYGYCEFPPDLPVEIDETEFQDINTKLKDYLTRPDCPQLYEQQLASLRKSDLSAQELEIIRRNRQVSFSALGFSSQVYPCLREFDEEIPTRSCTTAAPSTQFPKKQ</sequence>